<feature type="signal peptide" evidence="1">
    <location>
        <begin position="1"/>
        <end position="21"/>
    </location>
</feature>
<name>A0ABY0NAZ4_9HYPH</name>
<dbReference type="PROSITE" id="PS51257">
    <property type="entry name" value="PROKAR_LIPOPROTEIN"/>
    <property type="match status" value="1"/>
</dbReference>
<accession>A0ABY0NAZ4</accession>
<organism evidence="3 4">
    <name type="scientific">Bosea robiniae</name>
    <dbReference type="NCBI Taxonomy" id="1036780"/>
    <lineage>
        <taxon>Bacteria</taxon>
        <taxon>Pseudomonadati</taxon>
        <taxon>Pseudomonadota</taxon>
        <taxon>Alphaproteobacteria</taxon>
        <taxon>Hyphomicrobiales</taxon>
        <taxon>Boseaceae</taxon>
        <taxon>Bosea</taxon>
    </lineage>
</organism>
<sequence>MRAKIAVFVIGLALAGCNANSADQRTLGGAAIGAGTGAIVGGIAGGGRGAAIGAAVGGVTGAVIGRATTPNNCLYRDRHGRVFEARCP</sequence>
<evidence type="ECO:0000313" key="3">
    <source>
        <dbReference type="EMBL" id="SDF22940.1"/>
    </source>
</evidence>
<feature type="domain" description="YMGG-like Gly-zipper" evidence="2">
    <location>
        <begin position="24"/>
        <end position="66"/>
    </location>
</feature>
<evidence type="ECO:0000259" key="2">
    <source>
        <dbReference type="Pfam" id="PF13441"/>
    </source>
</evidence>
<dbReference type="EMBL" id="FNBZ01000001">
    <property type="protein sequence ID" value="SDF22940.1"/>
    <property type="molecule type" value="Genomic_DNA"/>
</dbReference>
<dbReference type="InterPro" id="IPR027367">
    <property type="entry name" value="Gly-zipper_YMGG"/>
</dbReference>
<keyword evidence="4" id="KW-1185">Reference proteome</keyword>
<protein>
    <submittedName>
        <fullName evidence="3">YMGG-like Gly-zipper</fullName>
    </submittedName>
</protein>
<comment type="caution">
    <text evidence="3">The sequence shown here is derived from an EMBL/GenBank/DDBJ whole genome shotgun (WGS) entry which is preliminary data.</text>
</comment>
<evidence type="ECO:0000256" key="1">
    <source>
        <dbReference type="SAM" id="SignalP"/>
    </source>
</evidence>
<dbReference type="Proteomes" id="UP000199468">
    <property type="component" value="Unassembled WGS sequence"/>
</dbReference>
<dbReference type="RefSeq" id="WP_082616993.1">
    <property type="nucleotide sequence ID" value="NZ_FNBZ01000001.1"/>
</dbReference>
<feature type="chain" id="PRO_5046799244" evidence="1">
    <location>
        <begin position="22"/>
        <end position="88"/>
    </location>
</feature>
<proteinExistence type="predicted"/>
<gene>
    <name evidence="3" type="ORF">SAMN05421844_101111</name>
</gene>
<reference evidence="3 4" key="1">
    <citation type="submission" date="2016-10" db="EMBL/GenBank/DDBJ databases">
        <authorList>
            <person name="Varghese N."/>
            <person name="Submissions S."/>
        </authorList>
    </citation>
    <scope>NUCLEOTIDE SEQUENCE [LARGE SCALE GENOMIC DNA]</scope>
    <source>
        <strain evidence="3 4">DSM 26672</strain>
    </source>
</reference>
<keyword evidence="1" id="KW-0732">Signal</keyword>
<evidence type="ECO:0000313" key="4">
    <source>
        <dbReference type="Proteomes" id="UP000199468"/>
    </source>
</evidence>
<dbReference type="Pfam" id="PF13441">
    <property type="entry name" value="Gly-zipper_YMGG"/>
    <property type="match status" value="1"/>
</dbReference>